<dbReference type="EMBL" id="JBHSXX010000001">
    <property type="protein sequence ID" value="MFC6868740.1"/>
    <property type="molecule type" value="Genomic_DNA"/>
</dbReference>
<proteinExistence type="predicted"/>
<dbReference type="InterPro" id="IPR029063">
    <property type="entry name" value="SAM-dependent_MTases_sf"/>
</dbReference>
<keyword evidence="2" id="KW-0808">Transferase</keyword>
<reference evidence="3" key="1">
    <citation type="journal article" date="2019" name="Int. J. Syst. Evol. Microbiol.">
        <title>The Global Catalogue of Microorganisms (GCM) 10K type strain sequencing project: providing services to taxonomists for standard genome sequencing and annotation.</title>
        <authorList>
            <consortium name="The Broad Institute Genomics Platform"/>
            <consortium name="The Broad Institute Genome Sequencing Center for Infectious Disease"/>
            <person name="Wu L."/>
            <person name="Ma J."/>
        </authorList>
    </citation>
    <scope>NUCLEOTIDE SEQUENCE [LARGE SCALE GENOMIC DNA]</scope>
    <source>
        <strain evidence="3">KCTC 32255</strain>
    </source>
</reference>
<dbReference type="GO" id="GO:0032259">
    <property type="term" value="P:methylation"/>
    <property type="evidence" value="ECO:0007669"/>
    <property type="project" value="UniProtKB-KW"/>
</dbReference>
<organism evidence="2 3">
    <name type="scientific">Haloechinothrix salitolerans</name>
    <dbReference type="NCBI Taxonomy" id="926830"/>
    <lineage>
        <taxon>Bacteria</taxon>
        <taxon>Bacillati</taxon>
        <taxon>Actinomycetota</taxon>
        <taxon>Actinomycetes</taxon>
        <taxon>Pseudonocardiales</taxon>
        <taxon>Pseudonocardiaceae</taxon>
        <taxon>Haloechinothrix</taxon>
    </lineage>
</organism>
<keyword evidence="3" id="KW-1185">Reference proteome</keyword>
<sequence length="304" mass="33027">MNAVPRAALDPLSPVTDRHYQDELVEVLKLGRGQRPQGPGETIATTAHFQLRKRGRRLEVSHWLRPDQLDNDLVGLLHAELFSPGWLSGNDVFEHVVTGIVRSTVSDPLLAWHTFYANTLAKIRRTTVDDGEPSSVIAGMVPVYERALEIVPPGSVLDLGSCFGFFPLLLAERGDTSVIASDLVPASMRLLATIARARHVPLATLACDAASVPLPNRAVDTVTLLHLLEHLEPADGDRVVAEAVRLASIRVVVAVPFEEEPAPIYGHVRTFDRSILADIGIATGLPFTVTEHHGGWLVIETGRG</sequence>
<dbReference type="RefSeq" id="WP_345390809.1">
    <property type="nucleotide sequence ID" value="NZ_BAABLA010000005.1"/>
</dbReference>
<evidence type="ECO:0000259" key="1">
    <source>
        <dbReference type="Pfam" id="PF13649"/>
    </source>
</evidence>
<feature type="domain" description="Methyltransferase" evidence="1">
    <location>
        <begin position="156"/>
        <end position="246"/>
    </location>
</feature>
<gene>
    <name evidence="2" type="primary">mftM</name>
    <name evidence="2" type="ORF">ACFQGD_16485</name>
</gene>
<dbReference type="Gene3D" id="3.40.50.150">
    <property type="entry name" value="Vaccinia Virus protein VP39"/>
    <property type="match status" value="1"/>
</dbReference>
<dbReference type="SUPFAM" id="SSF53335">
    <property type="entry name" value="S-adenosyl-L-methionine-dependent methyltransferases"/>
    <property type="match status" value="1"/>
</dbReference>
<comment type="caution">
    <text evidence="2">The sequence shown here is derived from an EMBL/GenBank/DDBJ whole genome shotgun (WGS) entry which is preliminary data.</text>
</comment>
<name>A0ABW2C304_9PSEU</name>
<accession>A0ABW2C304</accession>
<dbReference type="NCBIfam" id="NF041255">
    <property type="entry name" value="mycofact_MftM"/>
    <property type="match status" value="1"/>
</dbReference>
<dbReference type="Pfam" id="PF13649">
    <property type="entry name" value="Methyltransf_25"/>
    <property type="match status" value="1"/>
</dbReference>
<dbReference type="GO" id="GO:0008168">
    <property type="term" value="F:methyltransferase activity"/>
    <property type="evidence" value="ECO:0007669"/>
    <property type="project" value="UniProtKB-KW"/>
</dbReference>
<dbReference type="Proteomes" id="UP001596337">
    <property type="component" value="Unassembled WGS sequence"/>
</dbReference>
<keyword evidence="2" id="KW-0489">Methyltransferase</keyword>
<protein>
    <submittedName>
        <fullName evidence="2">Mycofactocin oligosaccharide methyltransferase MftM</fullName>
    </submittedName>
</protein>
<evidence type="ECO:0000313" key="2">
    <source>
        <dbReference type="EMBL" id="MFC6868740.1"/>
    </source>
</evidence>
<dbReference type="InterPro" id="IPR041698">
    <property type="entry name" value="Methyltransf_25"/>
</dbReference>
<evidence type="ECO:0000313" key="3">
    <source>
        <dbReference type="Proteomes" id="UP001596337"/>
    </source>
</evidence>